<gene>
    <name evidence="2" type="ORF">BCL93_10959</name>
    <name evidence="3" type="ORF">SAMN05216571_10543</name>
</gene>
<keyword evidence="4" id="KW-1185">Reference proteome</keyword>
<evidence type="ECO:0000313" key="3">
    <source>
        <dbReference type="EMBL" id="SDG14507.1"/>
    </source>
</evidence>
<dbReference type="Pfam" id="PF03729">
    <property type="entry name" value="DUF308"/>
    <property type="match status" value="1"/>
</dbReference>
<evidence type="ECO:0000256" key="1">
    <source>
        <dbReference type="SAM" id="Phobius"/>
    </source>
</evidence>
<feature type="transmembrane region" description="Helical" evidence="1">
    <location>
        <begin position="127"/>
        <end position="148"/>
    </location>
</feature>
<dbReference type="GO" id="GO:0005886">
    <property type="term" value="C:plasma membrane"/>
    <property type="evidence" value="ECO:0007669"/>
    <property type="project" value="TreeGrafter"/>
</dbReference>
<dbReference type="PANTHER" id="PTHR34989">
    <property type="entry name" value="PROTEIN HDED"/>
    <property type="match status" value="1"/>
</dbReference>
<protein>
    <submittedName>
        <fullName evidence="2">Uncharacterized membrane protein HdeD (DUF308 family)</fullName>
    </submittedName>
    <submittedName>
        <fullName evidence="3">Uncharacterized membrane protein HdeD, DUF308 family</fullName>
    </submittedName>
</protein>
<evidence type="ECO:0000313" key="5">
    <source>
        <dbReference type="Proteomes" id="UP000249700"/>
    </source>
</evidence>
<dbReference type="InterPro" id="IPR005325">
    <property type="entry name" value="DUF308_memb"/>
</dbReference>
<evidence type="ECO:0000313" key="2">
    <source>
        <dbReference type="EMBL" id="RAR59501.1"/>
    </source>
</evidence>
<dbReference type="Proteomes" id="UP000249700">
    <property type="component" value="Unassembled WGS sequence"/>
</dbReference>
<dbReference type="EMBL" id="FNCI01000005">
    <property type="protein sequence ID" value="SDG14507.1"/>
    <property type="molecule type" value="Genomic_DNA"/>
</dbReference>
<dbReference type="Proteomes" id="UP000198641">
    <property type="component" value="Unassembled WGS sequence"/>
</dbReference>
<feature type="transmembrane region" description="Helical" evidence="1">
    <location>
        <begin position="12"/>
        <end position="32"/>
    </location>
</feature>
<name>A0A1G7RUM6_9GAMM</name>
<keyword evidence="1" id="KW-0812">Transmembrane</keyword>
<sequence>MDNGVRSLLGRSWWILMAYGVIAILFGVVAVFQPLTAIAALTWIMGIMALAEGITSLFTLTTAPGGFARGWLMFYGGISVLFGLIAVLDPLSAASALLMLLGFWLVVAGIHRLLLGLRVRRHVPGEGWTVLSGVLALVLGVIFVVSPLSGLEVTAIWIGVIALLYGVVQMMAALRLRRLL</sequence>
<evidence type="ECO:0000313" key="4">
    <source>
        <dbReference type="Proteomes" id="UP000198641"/>
    </source>
</evidence>
<dbReference type="RefSeq" id="WP_092525196.1">
    <property type="nucleotide sequence ID" value="NZ_FNCI01000005.1"/>
</dbReference>
<reference evidence="2 5" key="2">
    <citation type="submission" date="2018-06" db="EMBL/GenBank/DDBJ databases">
        <title>Comparative analysis of microorganisms from saline springs in Andes Mountain Range, Colombia.</title>
        <authorList>
            <person name="Rubin E."/>
        </authorList>
    </citation>
    <scope>NUCLEOTIDE SEQUENCE [LARGE SCALE GENOMIC DNA]</scope>
    <source>
        <strain evidence="2 5">USBA-857</strain>
    </source>
</reference>
<dbReference type="EMBL" id="QLSX01000009">
    <property type="protein sequence ID" value="RAR59501.1"/>
    <property type="molecule type" value="Genomic_DNA"/>
</dbReference>
<keyword evidence="1" id="KW-0472">Membrane</keyword>
<dbReference type="AlphaFoldDB" id="A0A1G7RUM6"/>
<feature type="transmembrane region" description="Helical" evidence="1">
    <location>
        <begin position="94"/>
        <end position="115"/>
    </location>
</feature>
<dbReference type="OrthoDB" id="193343at2"/>
<reference evidence="3 4" key="1">
    <citation type="submission" date="2016-10" db="EMBL/GenBank/DDBJ databases">
        <authorList>
            <person name="de Groot N.N."/>
        </authorList>
    </citation>
    <scope>NUCLEOTIDE SEQUENCE [LARGE SCALE GENOMIC DNA]</scope>
    <source>
        <strain evidence="3 4">BH539</strain>
    </source>
</reference>
<dbReference type="STRING" id="284577.SAMN05216571_10543"/>
<accession>A0A1G7RUM6</accession>
<keyword evidence="1" id="KW-1133">Transmembrane helix</keyword>
<feature type="transmembrane region" description="Helical" evidence="1">
    <location>
        <begin position="72"/>
        <end position="88"/>
    </location>
</feature>
<organism evidence="3 4">
    <name type="scientific">Onishia taeanensis</name>
    <dbReference type="NCBI Taxonomy" id="284577"/>
    <lineage>
        <taxon>Bacteria</taxon>
        <taxon>Pseudomonadati</taxon>
        <taxon>Pseudomonadota</taxon>
        <taxon>Gammaproteobacteria</taxon>
        <taxon>Oceanospirillales</taxon>
        <taxon>Halomonadaceae</taxon>
        <taxon>Onishia</taxon>
    </lineage>
</organism>
<feature type="transmembrane region" description="Helical" evidence="1">
    <location>
        <begin position="38"/>
        <end position="60"/>
    </location>
</feature>
<dbReference type="InterPro" id="IPR052712">
    <property type="entry name" value="Acid_resist_chaperone_HdeD"/>
</dbReference>
<proteinExistence type="predicted"/>
<feature type="transmembrane region" description="Helical" evidence="1">
    <location>
        <begin position="154"/>
        <end position="174"/>
    </location>
</feature>
<dbReference type="PANTHER" id="PTHR34989:SF1">
    <property type="entry name" value="PROTEIN HDED"/>
    <property type="match status" value="1"/>
</dbReference>